<dbReference type="Gene3D" id="1.10.238.270">
    <property type="match status" value="1"/>
</dbReference>
<evidence type="ECO:0000256" key="2">
    <source>
        <dbReference type="ARBA" id="ARBA00008098"/>
    </source>
</evidence>
<evidence type="ECO:0000313" key="5">
    <source>
        <dbReference type="EMBL" id="JAA74402.1"/>
    </source>
</evidence>
<evidence type="ECO:0000256" key="3">
    <source>
        <dbReference type="ARBA" id="ARBA00022525"/>
    </source>
</evidence>
<protein>
    <submittedName>
        <fullName evidence="5">Odorant binding protein 10</fullName>
    </submittedName>
</protein>
<proteinExistence type="evidence at transcript level"/>
<dbReference type="PANTHER" id="PTHR21066:SF17">
    <property type="entry name" value="AGAP011368-PA"/>
    <property type="match status" value="1"/>
</dbReference>
<dbReference type="InterPro" id="IPR052295">
    <property type="entry name" value="Odorant-binding_protein"/>
</dbReference>
<evidence type="ECO:0000256" key="1">
    <source>
        <dbReference type="ARBA" id="ARBA00004613"/>
    </source>
</evidence>
<organism evidence="5">
    <name type="scientific">Ips typographus</name>
    <name type="common">European spruce bark beetle</name>
    <dbReference type="NCBI Taxonomy" id="55986"/>
    <lineage>
        <taxon>Eukaryota</taxon>
        <taxon>Metazoa</taxon>
        <taxon>Ecdysozoa</taxon>
        <taxon>Arthropoda</taxon>
        <taxon>Hexapoda</taxon>
        <taxon>Insecta</taxon>
        <taxon>Pterygota</taxon>
        <taxon>Neoptera</taxon>
        <taxon>Endopterygota</taxon>
        <taxon>Coleoptera</taxon>
        <taxon>Polyphaga</taxon>
        <taxon>Cucujiformia</taxon>
        <taxon>Curculionidae</taxon>
        <taxon>Scolytinae</taxon>
        <taxon>Ips</taxon>
    </lineage>
</organism>
<keyword evidence="3" id="KW-0964">Secreted</keyword>
<name>M3UZD8_IPSTY</name>
<comment type="similarity">
    <text evidence="2">Belongs to the PBP/GOBP family.</text>
</comment>
<dbReference type="EMBL" id="GACR01000059">
    <property type="protein sequence ID" value="JAA74402.1"/>
    <property type="molecule type" value="mRNA"/>
</dbReference>
<dbReference type="InterPro" id="IPR036728">
    <property type="entry name" value="PBP_GOBP_sf"/>
</dbReference>
<reference evidence="5" key="1">
    <citation type="journal article" date="2013" name="BMC Genomics">
        <title>Antennal transcriptome analysis of the chemosensory gene families in the tree killing bark beetles, Ips typographus and Dendroctonus ponderosae (Coleoptera: Curculionidae: Scolytinae).</title>
        <authorList>
            <person name="Andersson M.N."/>
            <person name="Grosse-Wilde E."/>
            <person name="Keeling C.I."/>
            <person name="Bengtsson J.M."/>
            <person name="Yuen M.M."/>
            <person name="Li M."/>
            <person name="Hillbur Y."/>
            <person name="Bohlmann J."/>
            <person name="Hansson B.S."/>
            <person name="Schlyter F."/>
        </authorList>
    </citation>
    <scope>NUCLEOTIDE SEQUENCE</scope>
</reference>
<sequence length="246" mass="28524">MNAFICMFLVFGVVKAYDFSDSIFNDHLNQIYYTLDNWQHERIRRNAEDVELKCRKPPPPMPKPCCAQDSFRDLMDKEREVLRDCFKEVVGEEHHPGRSNHPNKFDMFSCEAVEKRKNDIICIKQCLGSKLGLVNKDGKLDQAQIGNYVKSTFKNEAWLSPLADQIIGKCLVEAESVAPPKFHIEKLKPCKPSVITFKHCLDREIQLNCPADQIHNQESCERFRNHLNHKNDFDEDQPMMGPPDDD</sequence>
<evidence type="ECO:0000256" key="4">
    <source>
        <dbReference type="SAM" id="SignalP"/>
    </source>
</evidence>
<gene>
    <name evidence="5" type="primary">ItypOBP10</name>
</gene>
<comment type="subcellular location">
    <subcellularLocation>
        <location evidence="1">Secreted</location>
    </subcellularLocation>
</comment>
<feature type="chain" id="PRO_5004041272" evidence="4">
    <location>
        <begin position="17"/>
        <end position="246"/>
    </location>
</feature>
<keyword evidence="4" id="KW-0732">Signal</keyword>
<dbReference type="AlphaFoldDB" id="M3UZD8"/>
<dbReference type="GO" id="GO:0005576">
    <property type="term" value="C:extracellular region"/>
    <property type="evidence" value="ECO:0007669"/>
    <property type="project" value="UniProtKB-SubCell"/>
</dbReference>
<dbReference type="GO" id="GO:0005549">
    <property type="term" value="F:odorant binding"/>
    <property type="evidence" value="ECO:0007669"/>
    <property type="project" value="InterPro"/>
</dbReference>
<feature type="signal peptide" evidence="4">
    <location>
        <begin position="1"/>
        <end position="16"/>
    </location>
</feature>
<dbReference type="PANTHER" id="PTHR21066">
    <property type="entry name" value="ODORANT-BINDING PROTEIN 59A-RELATED"/>
    <property type="match status" value="1"/>
</dbReference>
<dbReference type="SUPFAM" id="SSF47565">
    <property type="entry name" value="Insect pheromone/odorant-binding proteins"/>
    <property type="match status" value="1"/>
</dbReference>
<accession>M3UZD8</accession>